<evidence type="ECO:0000313" key="12">
    <source>
        <dbReference type="Proteomes" id="UP000728032"/>
    </source>
</evidence>
<keyword evidence="8" id="KW-0539">Nucleus</keyword>
<gene>
    <name evidence="11" type="ORF">ONB1V03_LOCUS2201</name>
</gene>
<dbReference type="PROSITE" id="PS51030">
    <property type="entry name" value="NUCLEAR_REC_DBD_2"/>
    <property type="match status" value="1"/>
</dbReference>
<keyword evidence="12" id="KW-1185">Reference proteome</keyword>
<dbReference type="Pfam" id="PF00105">
    <property type="entry name" value="zf-C4"/>
    <property type="match status" value="1"/>
</dbReference>
<dbReference type="InterPro" id="IPR050234">
    <property type="entry name" value="Nuclear_hormone_rcpt_NR1"/>
</dbReference>
<feature type="domain" description="Nuclear receptor" evidence="9">
    <location>
        <begin position="1"/>
        <end position="67"/>
    </location>
</feature>
<dbReference type="InterPro" id="IPR000536">
    <property type="entry name" value="Nucl_hrmn_rcpt_lig-bd"/>
</dbReference>
<dbReference type="InterPro" id="IPR013088">
    <property type="entry name" value="Znf_NHR/GATA"/>
</dbReference>
<dbReference type="GO" id="GO:0000978">
    <property type="term" value="F:RNA polymerase II cis-regulatory region sequence-specific DNA binding"/>
    <property type="evidence" value="ECO:0007669"/>
    <property type="project" value="TreeGrafter"/>
</dbReference>
<dbReference type="GO" id="GO:0000122">
    <property type="term" value="P:negative regulation of transcription by RNA polymerase II"/>
    <property type="evidence" value="ECO:0007669"/>
    <property type="project" value="TreeGrafter"/>
</dbReference>
<dbReference type="AlphaFoldDB" id="A0A7R9LG78"/>
<dbReference type="SUPFAM" id="SSF48508">
    <property type="entry name" value="Nuclear receptor ligand-binding domain"/>
    <property type="match status" value="1"/>
</dbReference>
<evidence type="ECO:0000256" key="2">
    <source>
        <dbReference type="ARBA" id="ARBA00022771"/>
    </source>
</evidence>
<dbReference type="GO" id="GO:0030154">
    <property type="term" value="P:cell differentiation"/>
    <property type="evidence" value="ECO:0007669"/>
    <property type="project" value="TreeGrafter"/>
</dbReference>
<evidence type="ECO:0000259" key="9">
    <source>
        <dbReference type="PROSITE" id="PS51030"/>
    </source>
</evidence>
<keyword evidence="4" id="KW-0805">Transcription regulation</keyword>
<keyword evidence="3" id="KW-0862">Zinc</keyword>
<sequence length="397" mass="46009">MSLQSKNFGAVSCEPCKAFFRRNALKTTLICHYDNKCKIDSVTRKFCPKCRLDKCLAIGMRQDWLLNEEDREMKRLKILINKKRKNSSSNTHISDESIKSLPDTYYGHQILNTNNTTYNDILNEILEDNNISTDALSEQIRDIDSTVTNGFIDNIVDNSLNNSTNLPNNQQISINSNNSQIGYNVSNETIEKAVEFAYRVIPIARPLSECNTGFNEKETYLMNELMTCTQFMYTPKSNTNKYLDNMYDFHKSLNIKYDRCIRNVIKAVKGLSAFRDVCESDQISLLKYGCFEVTFLRSIMFFDYTNNSLKISMDQDHSIMSSIVMFNPDNPNLANRDYVKYLQLKYRSECEAKSRFLRLMNVITGLNVLREAQRKLIMEETPKTLIQPLLQEVFDDT</sequence>
<evidence type="ECO:0000256" key="3">
    <source>
        <dbReference type="ARBA" id="ARBA00022833"/>
    </source>
</evidence>
<keyword evidence="2" id="KW-0863">Zinc-finger</keyword>
<dbReference type="GO" id="GO:0004879">
    <property type="term" value="F:nuclear receptor activity"/>
    <property type="evidence" value="ECO:0007669"/>
    <property type="project" value="TreeGrafter"/>
</dbReference>
<evidence type="ECO:0000259" key="10">
    <source>
        <dbReference type="PROSITE" id="PS51843"/>
    </source>
</evidence>
<dbReference type="EMBL" id="CAJPVJ010000478">
    <property type="protein sequence ID" value="CAG2162609.1"/>
    <property type="molecule type" value="Genomic_DNA"/>
</dbReference>
<name>A0A7R9LG78_9ACAR</name>
<keyword evidence="5" id="KW-0238">DNA-binding</keyword>
<dbReference type="GO" id="GO:0045944">
    <property type="term" value="P:positive regulation of transcription by RNA polymerase II"/>
    <property type="evidence" value="ECO:0007669"/>
    <property type="project" value="TreeGrafter"/>
</dbReference>
<feature type="domain" description="NR LBD" evidence="10">
    <location>
        <begin position="212"/>
        <end position="397"/>
    </location>
</feature>
<organism evidence="11">
    <name type="scientific">Oppiella nova</name>
    <dbReference type="NCBI Taxonomy" id="334625"/>
    <lineage>
        <taxon>Eukaryota</taxon>
        <taxon>Metazoa</taxon>
        <taxon>Ecdysozoa</taxon>
        <taxon>Arthropoda</taxon>
        <taxon>Chelicerata</taxon>
        <taxon>Arachnida</taxon>
        <taxon>Acari</taxon>
        <taxon>Acariformes</taxon>
        <taxon>Sarcoptiformes</taxon>
        <taxon>Oribatida</taxon>
        <taxon>Brachypylina</taxon>
        <taxon>Oppioidea</taxon>
        <taxon>Oppiidae</taxon>
        <taxon>Oppiella</taxon>
    </lineage>
</organism>
<evidence type="ECO:0000256" key="6">
    <source>
        <dbReference type="ARBA" id="ARBA00023163"/>
    </source>
</evidence>
<dbReference type="InterPro" id="IPR001628">
    <property type="entry name" value="Znf_hrmn_rcpt"/>
</dbReference>
<keyword evidence="6" id="KW-0804">Transcription</keyword>
<dbReference type="SMART" id="SM00399">
    <property type="entry name" value="ZnF_C4"/>
    <property type="match status" value="1"/>
</dbReference>
<dbReference type="SUPFAM" id="SSF57716">
    <property type="entry name" value="Glucocorticoid receptor-like (DNA-binding domain)"/>
    <property type="match status" value="1"/>
</dbReference>
<dbReference type="PANTHER" id="PTHR24082">
    <property type="entry name" value="NUCLEAR HORMONE RECEPTOR"/>
    <property type="match status" value="1"/>
</dbReference>
<dbReference type="Proteomes" id="UP000728032">
    <property type="component" value="Unassembled WGS sequence"/>
</dbReference>
<protein>
    <submittedName>
        <fullName evidence="11">Uncharacterized protein</fullName>
    </submittedName>
</protein>
<evidence type="ECO:0000313" key="11">
    <source>
        <dbReference type="EMBL" id="CAD7639788.1"/>
    </source>
</evidence>
<proteinExistence type="predicted"/>
<dbReference type="OrthoDB" id="6355676at2759"/>
<dbReference type="GO" id="GO:0008270">
    <property type="term" value="F:zinc ion binding"/>
    <property type="evidence" value="ECO:0007669"/>
    <property type="project" value="UniProtKB-KW"/>
</dbReference>
<evidence type="ECO:0000256" key="5">
    <source>
        <dbReference type="ARBA" id="ARBA00023125"/>
    </source>
</evidence>
<dbReference type="Gene3D" id="1.10.565.10">
    <property type="entry name" value="Retinoid X Receptor"/>
    <property type="match status" value="2"/>
</dbReference>
<evidence type="ECO:0000256" key="4">
    <source>
        <dbReference type="ARBA" id="ARBA00023015"/>
    </source>
</evidence>
<keyword evidence="7" id="KW-0675">Receptor</keyword>
<evidence type="ECO:0000256" key="8">
    <source>
        <dbReference type="ARBA" id="ARBA00023242"/>
    </source>
</evidence>
<dbReference type="Gene3D" id="3.30.50.10">
    <property type="entry name" value="Erythroid Transcription Factor GATA-1, subunit A"/>
    <property type="match status" value="1"/>
</dbReference>
<accession>A0A7R9LG78</accession>
<dbReference type="EMBL" id="OC915303">
    <property type="protein sequence ID" value="CAD7639788.1"/>
    <property type="molecule type" value="Genomic_DNA"/>
</dbReference>
<dbReference type="PROSITE" id="PS51843">
    <property type="entry name" value="NR_LBD"/>
    <property type="match status" value="1"/>
</dbReference>
<reference evidence="11" key="1">
    <citation type="submission" date="2020-11" db="EMBL/GenBank/DDBJ databases">
        <authorList>
            <person name="Tran Van P."/>
        </authorList>
    </citation>
    <scope>NUCLEOTIDE SEQUENCE</scope>
</reference>
<evidence type="ECO:0000256" key="1">
    <source>
        <dbReference type="ARBA" id="ARBA00022723"/>
    </source>
</evidence>
<dbReference type="PRINTS" id="PR00047">
    <property type="entry name" value="STROIDFINGER"/>
</dbReference>
<dbReference type="InterPro" id="IPR035500">
    <property type="entry name" value="NHR-like_dom_sf"/>
</dbReference>
<keyword evidence="1" id="KW-0479">Metal-binding</keyword>
<evidence type="ECO:0000256" key="7">
    <source>
        <dbReference type="ARBA" id="ARBA00023170"/>
    </source>
</evidence>
<dbReference type="PANTHER" id="PTHR24082:SF283">
    <property type="entry name" value="NUCLEAR HORMONE RECEPTOR HR96"/>
    <property type="match status" value="1"/>
</dbReference>